<dbReference type="Gene3D" id="3.10.20.90">
    <property type="entry name" value="Phosphatidylinositol 3-kinase Catalytic Subunit, Chain A, domain 1"/>
    <property type="match status" value="1"/>
</dbReference>
<dbReference type="GO" id="GO:0005737">
    <property type="term" value="C:cytoplasm"/>
    <property type="evidence" value="ECO:0007669"/>
    <property type="project" value="UniProtKB-SubCell"/>
</dbReference>
<dbReference type="InterPro" id="IPR009060">
    <property type="entry name" value="UBA-like_sf"/>
</dbReference>
<feature type="compositionally biased region" description="Basic and acidic residues" evidence="5">
    <location>
        <begin position="114"/>
        <end position="144"/>
    </location>
</feature>
<keyword evidence="8" id="KW-1185">Reference proteome</keyword>
<comment type="subcellular location">
    <subcellularLocation>
        <location evidence="1">Cytoplasm</location>
    </subcellularLocation>
</comment>
<evidence type="ECO:0000259" key="6">
    <source>
        <dbReference type="PROSITE" id="PS50157"/>
    </source>
</evidence>
<dbReference type="PROSITE" id="PS00028">
    <property type="entry name" value="ZINC_FINGER_C2H2_1"/>
    <property type="match status" value="1"/>
</dbReference>
<dbReference type="PANTHER" id="PTHR46340">
    <property type="entry name" value="UBX DOMAIN-CONTAINING PROTEIN 1"/>
    <property type="match status" value="1"/>
</dbReference>
<dbReference type="InterPro" id="IPR057766">
    <property type="entry name" value="Znf-C2H2_OTU1-like_C"/>
</dbReference>
<dbReference type="Proteomes" id="UP000008866">
    <property type="component" value="Unassembled WGS sequence"/>
</dbReference>
<feature type="compositionally biased region" description="Basic and acidic residues" evidence="5">
    <location>
        <begin position="93"/>
        <end position="102"/>
    </location>
</feature>
<protein>
    <recommendedName>
        <fullName evidence="6">C2H2-type domain-containing protein</fullName>
    </recommendedName>
</protein>
<dbReference type="Gene3D" id="1.10.8.10">
    <property type="entry name" value="DNA helicase RuvA subunit, C-terminal domain"/>
    <property type="match status" value="1"/>
</dbReference>
<name>D4AZI9_ARTBC</name>
<feature type="compositionally biased region" description="Basic and acidic residues" evidence="5">
    <location>
        <begin position="226"/>
        <end position="244"/>
    </location>
</feature>
<dbReference type="GO" id="GO:0005634">
    <property type="term" value="C:nucleus"/>
    <property type="evidence" value="ECO:0007669"/>
    <property type="project" value="TreeGrafter"/>
</dbReference>
<dbReference type="AlphaFoldDB" id="D4AZI9"/>
<sequence>MPSDLELLADMGFDPERAKIAVSKSGGLQGALEWLEANQDKSLEEIQEETAQKQSEAGASDEPPELKPGEEPKSLVCNECGKRFRSQGQAEFHASKTEHVDFSESTEEIAPLTEEEKKAKLEELRQRLAEKRQKMSEQDKKDQKRNEVRFINSFFLEFMFQSLTPRFNYQEIRRKSTKETQDMKEELQRKEQLKEAAKKKREKQEEIEVKARIKAKIEADKQARKLKAEKEKAEREGRVLEEQKAQPTPAAAPVASKPASAYTETRLRLMTPSGNVIKSFPVDTTLFEVAAALQQEGNQVNSFTQTFPKKVFNQEDFGATLKELGFVPSGSLIVG</sequence>
<evidence type="ECO:0000256" key="4">
    <source>
        <dbReference type="PROSITE-ProRule" id="PRU00042"/>
    </source>
</evidence>
<evidence type="ECO:0000313" key="8">
    <source>
        <dbReference type="Proteomes" id="UP000008866"/>
    </source>
</evidence>
<evidence type="ECO:0000256" key="3">
    <source>
        <dbReference type="ARBA" id="ARBA00023054"/>
    </source>
</evidence>
<keyword evidence="3" id="KW-0175">Coiled coil</keyword>
<feature type="region of interest" description="Disordered" evidence="5">
    <location>
        <begin position="39"/>
        <end position="75"/>
    </location>
</feature>
<dbReference type="CDD" id="cd01767">
    <property type="entry name" value="UBX"/>
    <property type="match status" value="1"/>
</dbReference>
<feature type="region of interest" description="Disordered" evidence="5">
    <location>
        <begin position="226"/>
        <end position="259"/>
    </location>
</feature>
<accession>D4AZI9</accession>
<dbReference type="InterPro" id="IPR001012">
    <property type="entry name" value="UBX_dom"/>
</dbReference>
<dbReference type="KEGG" id="abe:ARB_01607"/>
<dbReference type="GO" id="GO:0031397">
    <property type="term" value="P:negative regulation of protein ubiquitination"/>
    <property type="evidence" value="ECO:0007669"/>
    <property type="project" value="TreeGrafter"/>
</dbReference>
<dbReference type="GO" id="GO:0036435">
    <property type="term" value="F:K48-linked polyubiquitin modification-dependent protein binding"/>
    <property type="evidence" value="ECO:0007669"/>
    <property type="project" value="TreeGrafter"/>
</dbReference>
<dbReference type="PANTHER" id="PTHR46340:SF1">
    <property type="entry name" value="UBX DOMAIN-CONTAINING PROTEIN 1"/>
    <property type="match status" value="1"/>
</dbReference>
<feature type="compositionally biased region" description="Basic and acidic residues" evidence="5">
    <location>
        <begin position="64"/>
        <end position="73"/>
    </location>
</feature>
<dbReference type="InterPro" id="IPR029071">
    <property type="entry name" value="Ubiquitin-like_domsf"/>
</dbReference>
<dbReference type="SUPFAM" id="SSF46934">
    <property type="entry name" value="UBA-like"/>
    <property type="match status" value="1"/>
</dbReference>
<dbReference type="Pfam" id="PF24560">
    <property type="entry name" value="zf-C2H2_OTU1_C"/>
    <property type="match status" value="1"/>
</dbReference>
<keyword evidence="2" id="KW-0963">Cytoplasm</keyword>
<dbReference type="GO" id="GO:0008270">
    <property type="term" value="F:zinc ion binding"/>
    <property type="evidence" value="ECO:0007669"/>
    <property type="project" value="UniProtKB-KW"/>
</dbReference>
<dbReference type="HOGENOM" id="CLU_047594_0_0_1"/>
<gene>
    <name evidence="7" type="ORF">ARB_01607</name>
</gene>
<organism evidence="7 8">
    <name type="scientific">Arthroderma benhamiae (strain ATCC MYA-4681 / CBS 112371)</name>
    <name type="common">Trichophyton mentagrophytes</name>
    <dbReference type="NCBI Taxonomy" id="663331"/>
    <lineage>
        <taxon>Eukaryota</taxon>
        <taxon>Fungi</taxon>
        <taxon>Dikarya</taxon>
        <taxon>Ascomycota</taxon>
        <taxon>Pezizomycotina</taxon>
        <taxon>Eurotiomycetes</taxon>
        <taxon>Eurotiomycetidae</taxon>
        <taxon>Onygenales</taxon>
        <taxon>Arthrodermataceae</taxon>
        <taxon>Trichophyton</taxon>
    </lineage>
</organism>
<evidence type="ECO:0000256" key="5">
    <source>
        <dbReference type="SAM" id="MobiDB-lite"/>
    </source>
</evidence>
<dbReference type="GO" id="GO:1903094">
    <property type="term" value="P:negative regulation of protein K48-linked deubiquitination"/>
    <property type="evidence" value="ECO:0007669"/>
    <property type="project" value="TreeGrafter"/>
</dbReference>
<keyword evidence="4" id="KW-0862">Zinc</keyword>
<evidence type="ECO:0000256" key="2">
    <source>
        <dbReference type="ARBA" id="ARBA00022490"/>
    </source>
</evidence>
<dbReference type="eggNOG" id="KOG2689">
    <property type="taxonomic scope" value="Eukaryota"/>
</dbReference>
<dbReference type="STRING" id="663331.D4AZI9"/>
<keyword evidence="4" id="KW-0479">Metal-binding</keyword>
<dbReference type="Pfam" id="PF00789">
    <property type="entry name" value="UBX"/>
    <property type="match status" value="1"/>
</dbReference>
<dbReference type="PROSITE" id="PS50157">
    <property type="entry name" value="ZINC_FINGER_C2H2_2"/>
    <property type="match status" value="1"/>
</dbReference>
<dbReference type="OMA" id="AQHFPRK"/>
<keyword evidence="4" id="KW-0863">Zinc-finger</keyword>
<dbReference type="InterPro" id="IPR013087">
    <property type="entry name" value="Znf_C2H2_type"/>
</dbReference>
<dbReference type="GeneID" id="9519586"/>
<reference evidence="8" key="1">
    <citation type="journal article" date="2011" name="Genome Biol.">
        <title>Comparative and functional genomics provide insights into the pathogenicity of dermatophytic fungi.</title>
        <authorList>
            <person name="Burmester A."/>
            <person name="Shelest E."/>
            <person name="Gloeckner G."/>
            <person name="Heddergott C."/>
            <person name="Schindler S."/>
            <person name="Staib P."/>
            <person name="Heidel A."/>
            <person name="Felder M."/>
            <person name="Petzold A."/>
            <person name="Szafranski K."/>
            <person name="Feuermann M."/>
            <person name="Pedruzzi I."/>
            <person name="Priebe S."/>
            <person name="Groth M."/>
            <person name="Winkler R."/>
            <person name="Li W."/>
            <person name="Kniemeyer O."/>
            <person name="Schroeckh V."/>
            <person name="Hertweck C."/>
            <person name="Hube B."/>
            <person name="White T.C."/>
            <person name="Platzer M."/>
            <person name="Guthke R."/>
            <person name="Heitman J."/>
            <person name="Woestemeyer J."/>
            <person name="Zipfel P.F."/>
            <person name="Monod M."/>
            <person name="Brakhage A.A."/>
        </authorList>
    </citation>
    <scope>NUCLEOTIDE SEQUENCE [LARGE SCALE GENOMIC DNA]</scope>
    <source>
        <strain evidence="8">ATCC MYA-4681 / CBS 112371</strain>
    </source>
</reference>
<dbReference type="EMBL" id="ABSU01000021">
    <property type="protein sequence ID" value="EFE31459.1"/>
    <property type="molecule type" value="Genomic_DNA"/>
</dbReference>
<dbReference type="SUPFAM" id="SSF54236">
    <property type="entry name" value="Ubiquitin-like"/>
    <property type="match status" value="1"/>
</dbReference>
<evidence type="ECO:0000256" key="1">
    <source>
        <dbReference type="ARBA" id="ARBA00004496"/>
    </source>
</evidence>
<dbReference type="GO" id="GO:0032435">
    <property type="term" value="P:negative regulation of proteasomal ubiquitin-dependent protein catabolic process"/>
    <property type="evidence" value="ECO:0007669"/>
    <property type="project" value="TreeGrafter"/>
</dbReference>
<feature type="compositionally biased region" description="Low complexity" evidence="5">
    <location>
        <begin position="247"/>
        <end position="259"/>
    </location>
</feature>
<evidence type="ECO:0000313" key="7">
    <source>
        <dbReference type="EMBL" id="EFE31459.1"/>
    </source>
</evidence>
<dbReference type="RefSeq" id="XP_003012099.1">
    <property type="nucleotide sequence ID" value="XM_003012053.1"/>
</dbReference>
<feature type="domain" description="C2H2-type" evidence="6">
    <location>
        <begin position="75"/>
        <end position="104"/>
    </location>
</feature>
<proteinExistence type="predicted"/>
<feature type="region of interest" description="Disordered" evidence="5">
    <location>
        <begin position="87"/>
        <end position="144"/>
    </location>
</feature>
<comment type="caution">
    <text evidence="7">The sequence shown here is derived from an EMBL/GenBank/DDBJ whole genome shotgun (WGS) entry which is preliminary data.</text>
</comment>